<gene>
    <name evidence="3" type="ORF">CTHT_0042650</name>
</gene>
<dbReference type="OMA" id="YCALERI"/>
<reference evidence="3 4" key="1">
    <citation type="journal article" date="2011" name="Cell">
        <title>Insight into structure and assembly of the nuclear pore complex by utilizing the genome of a eukaryotic thermophile.</title>
        <authorList>
            <person name="Amlacher S."/>
            <person name="Sarges P."/>
            <person name="Flemming D."/>
            <person name="van Noort V."/>
            <person name="Kunze R."/>
            <person name="Devos D.P."/>
            <person name="Arumugam M."/>
            <person name="Bork P."/>
            <person name="Hurt E."/>
        </authorList>
    </citation>
    <scope>NUCLEOTIDE SEQUENCE [LARGE SCALE GENOMIC DNA]</scope>
    <source>
        <strain evidence="4">DSM 1495 / CBS 144.50 / IMI 039719</strain>
    </source>
</reference>
<accession>G0SAK9</accession>
<evidence type="ECO:0000256" key="2">
    <source>
        <dbReference type="SAM" id="Phobius"/>
    </source>
</evidence>
<keyword evidence="2" id="KW-1133">Transmembrane helix</keyword>
<evidence type="ECO:0000313" key="4">
    <source>
        <dbReference type="Proteomes" id="UP000008066"/>
    </source>
</evidence>
<dbReference type="KEGG" id="cthr:CTHT_0042650"/>
<feature type="region of interest" description="Disordered" evidence="1">
    <location>
        <begin position="179"/>
        <end position="288"/>
    </location>
</feature>
<dbReference type="OrthoDB" id="4940902at2759"/>
<protein>
    <recommendedName>
        <fullName evidence="5">MARVEL domain-containing protein</fullName>
    </recommendedName>
</protein>
<name>G0SAK9_CHATD</name>
<evidence type="ECO:0008006" key="5">
    <source>
        <dbReference type="Google" id="ProtNLM"/>
    </source>
</evidence>
<feature type="region of interest" description="Disordered" evidence="1">
    <location>
        <begin position="120"/>
        <end position="146"/>
    </location>
</feature>
<keyword evidence="4" id="KW-1185">Reference proteome</keyword>
<dbReference type="GeneID" id="18258303"/>
<dbReference type="eggNOG" id="ENOG502RIBF">
    <property type="taxonomic scope" value="Eukaryota"/>
</dbReference>
<dbReference type="HOGENOM" id="CLU_678232_0_0_1"/>
<proteinExistence type="predicted"/>
<organism evidence="4">
    <name type="scientific">Chaetomium thermophilum (strain DSM 1495 / CBS 144.50 / IMI 039719)</name>
    <name type="common">Thermochaetoides thermophila</name>
    <dbReference type="NCBI Taxonomy" id="759272"/>
    <lineage>
        <taxon>Eukaryota</taxon>
        <taxon>Fungi</taxon>
        <taxon>Dikarya</taxon>
        <taxon>Ascomycota</taxon>
        <taxon>Pezizomycotina</taxon>
        <taxon>Sordariomycetes</taxon>
        <taxon>Sordariomycetidae</taxon>
        <taxon>Sordariales</taxon>
        <taxon>Chaetomiaceae</taxon>
        <taxon>Thermochaetoides</taxon>
    </lineage>
</organism>
<sequence length="363" mass="39236">MGSGLSSWLALARSFQLVGGLAAAVMHGFLTIKVHTEKFGLTHHMSFLAILICAVFGYTTLALSIQHTGGRSKKPLVLICFLIGDVLVCAVLLLIITLLARSGLPEHCERLTKDDNNLNLKLLDSPSPQLPSTPINPPHQPPSEGILTRTTSIRSTFTAATASTSSQTVPHPHRLTASIPRRLSSQQPIPHLPRRPVPSNPSIPGTGLNSRNGFEPVPLHDEDEDSQASAALVTDGMQMQSHNRQPTAVPNYRSQHHQRSFSHTAPFSQMPMLPEEDYGPSNSMDSRQQYLPPEADAEAQAQQALISDGGMGAGTIDPNLPPYQPSDRRMSGHGAPGESNEMMLSGYIKGQTRAQDMKDSGNF</sequence>
<feature type="transmembrane region" description="Helical" evidence="2">
    <location>
        <begin position="47"/>
        <end position="65"/>
    </location>
</feature>
<keyword evidence="2" id="KW-0812">Transmembrane</keyword>
<evidence type="ECO:0000313" key="3">
    <source>
        <dbReference type="EMBL" id="EGS19781.1"/>
    </source>
</evidence>
<feature type="region of interest" description="Disordered" evidence="1">
    <location>
        <begin position="308"/>
        <end position="363"/>
    </location>
</feature>
<dbReference type="AlphaFoldDB" id="G0SAK9"/>
<feature type="transmembrane region" description="Helical" evidence="2">
    <location>
        <begin position="77"/>
        <end position="100"/>
    </location>
</feature>
<dbReference type="Proteomes" id="UP000008066">
    <property type="component" value="Unassembled WGS sequence"/>
</dbReference>
<keyword evidence="2" id="KW-0472">Membrane</keyword>
<dbReference type="RefSeq" id="XP_006694666.1">
    <property type="nucleotide sequence ID" value="XM_006694603.1"/>
</dbReference>
<feature type="compositionally biased region" description="Polar residues" evidence="1">
    <location>
        <begin position="202"/>
        <end position="212"/>
    </location>
</feature>
<feature type="compositionally biased region" description="Pro residues" evidence="1">
    <location>
        <begin position="128"/>
        <end position="141"/>
    </location>
</feature>
<dbReference type="EMBL" id="GL988043">
    <property type="protein sequence ID" value="EGS19781.1"/>
    <property type="molecule type" value="Genomic_DNA"/>
</dbReference>
<feature type="compositionally biased region" description="Polar residues" evidence="1">
    <location>
        <begin position="237"/>
        <end position="248"/>
    </location>
</feature>
<evidence type="ECO:0000256" key="1">
    <source>
        <dbReference type="SAM" id="MobiDB-lite"/>
    </source>
</evidence>